<dbReference type="PANTHER" id="PTHR11046:SF15">
    <property type="entry name" value="RIBOFLAVIN TRANSPORTER 1 ISOFORM X1"/>
    <property type="match status" value="1"/>
</dbReference>
<dbReference type="PANTHER" id="PTHR11046">
    <property type="entry name" value="OLIGORIBONUCLEASE, MITOCHONDRIAL"/>
    <property type="match status" value="1"/>
</dbReference>
<feature type="compositionally biased region" description="Polar residues" evidence="2">
    <location>
        <begin position="730"/>
        <end position="739"/>
    </location>
</feature>
<sequence>MEGNQDSRFTGPNVVSITAELKDDMFFKLIDDFLGSQTGEGLELDEKPCKNRFLVQVGLMRETSEIPWTNLIKWLKKIFPVFQSADFRCLIERNITTALSLTGEARESFLDSDVNFEFVGPICDSIGIGRTDLLEMSDFSDRAGLTDVTNGLILELTEFVSREKIDPVVLVSWLRNFDPQFCRDGKTQKANKLLQSKLKKFRIHYRNYQRSRFRNSGMMDEFLQSPFDLSPSLTDAEIRRSSLKRHLKRKCLLSRYSHKKAVKAIKAESVPFDVSDQAEDCAFLRPSGGANDQGITGFLQLQVKTEPSDILEPCQTPSLLIVKEEHDPLSIESQQPQIQASADLTEVLKVDTGDCLTLLDVSVLSLQKLSSMYGGKSDECKMVSLDLLKNQYFLVLREDAYMKALDEKVTSLMNAHSLVAPLNFLHHNTHFLLDLSDAVEQQMMAFEREIVYTTGEKLGRDKSPKFHGFVNFNESAVTRYIRMACEILCPRKETTNNYRRHWLAFCIERHNPSKLPVNQSNRYINFYEAAAGLVHHYNDAALFFSDLQMMRDEPNIILDSVNDDATDEALQALVSVLAVFYCKILGPYWQLLKSSAQYSHYSRYVLFLYQRVLQWSKDASPLLLPDTAANVFLQVPLQQKTFEGVFAFCSLNAENQYGVLIKACLEKVMKVTAAVIEENLKDFLPGGMYCEEPSLEVAKELAIYSFSFLMNEYPFGHTYPFKKKRPDLSSMPTQNSSSDLAKKSPTALQKGLSSHVYKSSEVLEETISLGPSIMLAQKMSHPTSKIKVKKHKKPAPLEMRGNSPNMDDMLDVTSRSSILATVAKNGGPCTTKQDVDRLLAKLEGTSHAQKREAIRCELSYQKWVLGSKNKHLNHLGFSLTDMVSKLKVVLPTEECSTSPNTKPKSPLKVLVSNVESSTELENQNSLVETISSSLEQKETCSKQLSGHYQANKGIDLENRNKGEVIFQSYREKFDQFPSLS</sequence>
<dbReference type="Proteomes" id="UP000504632">
    <property type="component" value="Chromosome 12"/>
</dbReference>
<dbReference type="AlphaFoldDB" id="A0A6J2WHR2"/>
<proteinExistence type="predicted"/>
<accession>A0A6J2WHR2</accession>
<dbReference type="RefSeq" id="XP_030645055.1">
    <property type="nucleotide sequence ID" value="XM_030789195.1"/>
</dbReference>
<dbReference type="InterPro" id="IPR022894">
    <property type="entry name" value="Oligoribonuclease"/>
</dbReference>
<feature type="region of interest" description="Disordered" evidence="2">
    <location>
        <begin position="780"/>
        <end position="807"/>
    </location>
</feature>
<keyword evidence="1" id="KW-0540">Nuclease</keyword>
<name>A0A6J2WHR2_CHACN</name>
<keyword evidence="1" id="KW-0378">Hydrolase</keyword>
<dbReference type="GO" id="GO:0000175">
    <property type="term" value="F:3'-5'-RNA exonuclease activity"/>
    <property type="evidence" value="ECO:0007669"/>
    <property type="project" value="InterPro"/>
</dbReference>
<organism evidence="3 4">
    <name type="scientific">Chanos chanos</name>
    <name type="common">Milkfish</name>
    <name type="synonym">Mugil chanos</name>
    <dbReference type="NCBI Taxonomy" id="29144"/>
    <lineage>
        <taxon>Eukaryota</taxon>
        <taxon>Metazoa</taxon>
        <taxon>Chordata</taxon>
        <taxon>Craniata</taxon>
        <taxon>Vertebrata</taxon>
        <taxon>Euteleostomi</taxon>
        <taxon>Actinopterygii</taxon>
        <taxon>Neopterygii</taxon>
        <taxon>Teleostei</taxon>
        <taxon>Ostariophysi</taxon>
        <taxon>Gonorynchiformes</taxon>
        <taxon>Chanidae</taxon>
        <taxon>Chanos</taxon>
    </lineage>
</organism>
<gene>
    <name evidence="4" type="primary">LOC115825371</name>
</gene>
<dbReference type="OrthoDB" id="8644426at2759"/>
<feature type="region of interest" description="Disordered" evidence="2">
    <location>
        <begin position="724"/>
        <end position="745"/>
    </location>
</feature>
<evidence type="ECO:0000256" key="1">
    <source>
        <dbReference type="ARBA" id="ARBA00022722"/>
    </source>
</evidence>
<feature type="compositionally biased region" description="Basic residues" evidence="2">
    <location>
        <begin position="784"/>
        <end position="794"/>
    </location>
</feature>
<dbReference type="InParanoid" id="A0A6J2WHR2"/>
<protein>
    <submittedName>
        <fullName evidence="4">Uncharacterized protein LOC115825371 isoform X1</fullName>
    </submittedName>
</protein>
<evidence type="ECO:0000256" key="2">
    <source>
        <dbReference type="SAM" id="MobiDB-lite"/>
    </source>
</evidence>
<keyword evidence="3" id="KW-1185">Reference proteome</keyword>
<dbReference type="GeneID" id="115825371"/>
<reference evidence="4" key="1">
    <citation type="submission" date="2025-08" db="UniProtKB">
        <authorList>
            <consortium name="RefSeq"/>
        </authorList>
    </citation>
    <scope>IDENTIFICATION</scope>
</reference>
<evidence type="ECO:0000313" key="3">
    <source>
        <dbReference type="Proteomes" id="UP000504632"/>
    </source>
</evidence>
<dbReference type="FunCoup" id="A0A6J2WHR2">
    <property type="interactions" value="1076"/>
</dbReference>
<evidence type="ECO:0000313" key="4">
    <source>
        <dbReference type="RefSeq" id="XP_030645055.1"/>
    </source>
</evidence>